<keyword evidence="5 8" id="KW-1133">Transmembrane helix</keyword>
<keyword evidence="7 8" id="KW-0472">Membrane</keyword>
<dbReference type="Gene3D" id="1.20.5.3310">
    <property type="match status" value="1"/>
</dbReference>
<comment type="subcellular location">
    <subcellularLocation>
        <location evidence="1">Membrane</location>
        <topology evidence="1">Single-pass membrane protein</topology>
    </subcellularLocation>
</comment>
<evidence type="ECO:0000313" key="10">
    <source>
        <dbReference type="Proteomes" id="UP000219482"/>
    </source>
</evidence>
<dbReference type="InterPro" id="IPR003369">
    <property type="entry name" value="TatA/B/E"/>
</dbReference>
<accession>A0A286GXX1</accession>
<dbReference type="GO" id="GO:0016020">
    <property type="term" value="C:membrane"/>
    <property type="evidence" value="ECO:0007669"/>
    <property type="project" value="UniProtKB-ARBA"/>
</dbReference>
<dbReference type="AlphaFoldDB" id="A0A286GXX1"/>
<keyword evidence="4" id="KW-0653">Protein transport</keyword>
<evidence type="ECO:0000256" key="4">
    <source>
        <dbReference type="ARBA" id="ARBA00022927"/>
    </source>
</evidence>
<reference evidence="10" key="1">
    <citation type="submission" date="2017-09" db="EMBL/GenBank/DDBJ databases">
        <authorList>
            <person name="Varghese N."/>
            <person name="Submissions S."/>
        </authorList>
    </citation>
    <scope>NUCLEOTIDE SEQUENCE [LARGE SCALE GENOMIC DNA]</scope>
    <source>
        <strain evidence="10">DSM 44270</strain>
    </source>
</reference>
<evidence type="ECO:0000256" key="3">
    <source>
        <dbReference type="ARBA" id="ARBA00022692"/>
    </source>
</evidence>
<name>A0A286GXX1_9ACTN</name>
<sequence length="61" mass="6330">MSLGPMEIGLIVLAVMLLFGYRKLPDASRSLGRSVRILRSEIGAAPVEGEVPGTTGTTSTG</sequence>
<dbReference type="OrthoDB" id="5245163at2"/>
<gene>
    <name evidence="9" type="ORF">SAMN06272739_2538</name>
</gene>
<keyword evidence="10" id="KW-1185">Reference proteome</keyword>
<protein>
    <submittedName>
        <fullName evidence="9">MttA/Hcf106 family protein</fullName>
    </submittedName>
</protein>
<feature type="transmembrane region" description="Helical" evidence="8">
    <location>
        <begin position="6"/>
        <end position="24"/>
    </location>
</feature>
<proteinExistence type="predicted"/>
<dbReference type="Pfam" id="PF02416">
    <property type="entry name" value="TatA_B_E"/>
    <property type="match status" value="1"/>
</dbReference>
<evidence type="ECO:0000256" key="6">
    <source>
        <dbReference type="ARBA" id="ARBA00023010"/>
    </source>
</evidence>
<dbReference type="EMBL" id="OCNK01000003">
    <property type="protein sequence ID" value="SOE00331.1"/>
    <property type="molecule type" value="Genomic_DNA"/>
</dbReference>
<evidence type="ECO:0000256" key="8">
    <source>
        <dbReference type="SAM" id="Phobius"/>
    </source>
</evidence>
<evidence type="ECO:0000256" key="5">
    <source>
        <dbReference type="ARBA" id="ARBA00022989"/>
    </source>
</evidence>
<evidence type="ECO:0000256" key="1">
    <source>
        <dbReference type="ARBA" id="ARBA00004167"/>
    </source>
</evidence>
<dbReference type="Proteomes" id="UP000219482">
    <property type="component" value="Unassembled WGS sequence"/>
</dbReference>
<keyword evidence="6" id="KW-0811">Translocation</keyword>
<keyword evidence="2" id="KW-0813">Transport</keyword>
<organism evidence="9 10">
    <name type="scientific">Blastococcus haudaquaticus</name>
    <dbReference type="NCBI Taxonomy" id="1938745"/>
    <lineage>
        <taxon>Bacteria</taxon>
        <taxon>Bacillati</taxon>
        <taxon>Actinomycetota</taxon>
        <taxon>Actinomycetes</taxon>
        <taxon>Geodermatophilales</taxon>
        <taxon>Geodermatophilaceae</taxon>
        <taxon>Blastococcus</taxon>
    </lineage>
</organism>
<keyword evidence="3 8" id="KW-0812">Transmembrane</keyword>
<evidence type="ECO:0000256" key="2">
    <source>
        <dbReference type="ARBA" id="ARBA00022448"/>
    </source>
</evidence>
<dbReference type="GO" id="GO:0015031">
    <property type="term" value="P:protein transport"/>
    <property type="evidence" value="ECO:0007669"/>
    <property type="project" value="UniProtKB-KW"/>
</dbReference>
<evidence type="ECO:0000256" key="7">
    <source>
        <dbReference type="ARBA" id="ARBA00023136"/>
    </source>
</evidence>
<evidence type="ECO:0000313" key="9">
    <source>
        <dbReference type="EMBL" id="SOE00331.1"/>
    </source>
</evidence>